<dbReference type="SUPFAM" id="SSF56112">
    <property type="entry name" value="Protein kinase-like (PK-like)"/>
    <property type="match status" value="1"/>
</dbReference>
<evidence type="ECO:0000313" key="23">
    <source>
        <dbReference type="EnsemblPlants" id="Kaladp0055s0008.1.v1.1"/>
    </source>
</evidence>
<dbReference type="InterPro" id="IPR011009">
    <property type="entry name" value="Kinase-like_dom_sf"/>
</dbReference>
<name>A0A7N0U7C0_KALFE</name>
<feature type="chain" id="PRO_5029534530" evidence="20">
    <location>
        <begin position="25"/>
        <end position="650"/>
    </location>
</feature>
<dbReference type="InterPro" id="IPR008271">
    <property type="entry name" value="Ser/Thr_kinase_AS"/>
</dbReference>
<dbReference type="CDD" id="cd23509">
    <property type="entry name" value="Gnk2-like"/>
    <property type="match status" value="2"/>
</dbReference>
<dbReference type="PROSITE" id="PS00108">
    <property type="entry name" value="PROTEIN_KINASE_ST"/>
    <property type="match status" value="1"/>
</dbReference>
<evidence type="ECO:0000256" key="1">
    <source>
        <dbReference type="ARBA" id="ARBA00004167"/>
    </source>
</evidence>
<evidence type="ECO:0000256" key="6">
    <source>
        <dbReference type="ARBA" id="ARBA00022729"/>
    </source>
</evidence>
<keyword evidence="8 17" id="KW-0547">Nucleotide-binding</keyword>
<evidence type="ECO:0000256" key="20">
    <source>
        <dbReference type="SAM" id="SignalP"/>
    </source>
</evidence>
<keyword evidence="2" id="KW-0723">Serine/threonine-protein kinase</keyword>
<keyword evidence="5 19" id="KW-0812">Transmembrane</keyword>
<dbReference type="InterPro" id="IPR001245">
    <property type="entry name" value="Ser-Thr/Tyr_kinase_cat_dom"/>
</dbReference>
<evidence type="ECO:0000256" key="16">
    <source>
        <dbReference type="ARBA" id="ARBA00047951"/>
    </source>
</evidence>
<dbReference type="PROSITE" id="PS50011">
    <property type="entry name" value="PROTEIN_KINASE_DOM"/>
    <property type="match status" value="1"/>
</dbReference>
<dbReference type="PANTHER" id="PTHR27002">
    <property type="entry name" value="RECEPTOR-LIKE SERINE/THREONINE-PROTEIN KINASE SD1-8"/>
    <property type="match status" value="1"/>
</dbReference>
<dbReference type="FunFam" id="3.30.430.20:FF:000003">
    <property type="entry name" value="Cysteine-rich RLK (RECEPTOR-like protein kinase) 10"/>
    <property type="match status" value="1"/>
</dbReference>
<evidence type="ECO:0000256" key="10">
    <source>
        <dbReference type="ARBA" id="ARBA00022840"/>
    </source>
</evidence>
<dbReference type="PROSITE" id="PS00107">
    <property type="entry name" value="PROTEIN_KINASE_ATP"/>
    <property type="match status" value="1"/>
</dbReference>
<evidence type="ECO:0000313" key="24">
    <source>
        <dbReference type="Proteomes" id="UP000594263"/>
    </source>
</evidence>
<evidence type="ECO:0000256" key="4">
    <source>
        <dbReference type="ARBA" id="ARBA00022679"/>
    </source>
</evidence>
<dbReference type="EnsemblPlants" id="Kaladp0055s0008.1.v1.1">
    <property type="protein sequence ID" value="Kaladp0055s0008.1.v1.1"/>
    <property type="gene ID" value="Kaladp0055s0008.v1.1"/>
</dbReference>
<dbReference type="GO" id="GO:0005886">
    <property type="term" value="C:plasma membrane"/>
    <property type="evidence" value="ECO:0007669"/>
    <property type="project" value="TreeGrafter"/>
</dbReference>
<evidence type="ECO:0000256" key="8">
    <source>
        <dbReference type="ARBA" id="ARBA00022741"/>
    </source>
</evidence>
<feature type="transmembrane region" description="Helical" evidence="19">
    <location>
        <begin position="276"/>
        <end position="297"/>
    </location>
</feature>
<evidence type="ECO:0000256" key="2">
    <source>
        <dbReference type="ARBA" id="ARBA00022527"/>
    </source>
</evidence>
<evidence type="ECO:0000259" key="21">
    <source>
        <dbReference type="PROSITE" id="PS50011"/>
    </source>
</evidence>
<feature type="signal peptide" evidence="20">
    <location>
        <begin position="1"/>
        <end position="24"/>
    </location>
</feature>
<dbReference type="AlphaFoldDB" id="A0A7N0U7C0"/>
<dbReference type="SMART" id="SM00220">
    <property type="entry name" value="S_TKc"/>
    <property type="match status" value="1"/>
</dbReference>
<evidence type="ECO:0000256" key="3">
    <source>
        <dbReference type="ARBA" id="ARBA00022553"/>
    </source>
</evidence>
<dbReference type="FunFam" id="1.10.510.10:FF:000129">
    <property type="entry name" value="cysteine-rich receptor-like protein kinase 10"/>
    <property type="match status" value="1"/>
</dbReference>
<keyword evidence="14" id="KW-0325">Glycoprotein</keyword>
<dbReference type="Gene3D" id="3.30.200.20">
    <property type="entry name" value="Phosphorylase Kinase, domain 1"/>
    <property type="match status" value="1"/>
</dbReference>
<feature type="binding site" evidence="17">
    <location>
        <position position="360"/>
    </location>
    <ligand>
        <name>ATP</name>
        <dbReference type="ChEBI" id="CHEBI:30616"/>
    </ligand>
</feature>
<feature type="compositionally biased region" description="Pro residues" evidence="18">
    <location>
        <begin position="250"/>
        <end position="264"/>
    </location>
</feature>
<keyword evidence="11 19" id="KW-1133">Transmembrane helix</keyword>
<dbReference type="OMA" id="FSHITHT"/>
<evidence type="ECO:0000256" key="12">
    <source>
        <dbReference type="ARBA" id="ARBA00023136"/>
    </source>
</evidence>
<dbReference type="InterPro" id="IPR017441">
    <property type="entry name" value="Protein_kinase_ATP_BS"/>
</dbReference>
<evidence type="ECO:0000259" key="22">
    <source>
        <dbReference type="PROSITE" id="PS51473"/>
    </source>
</evidence>
<organism evidence="23 24">
    <name type="scientific">Kalanchoe fedtschenkoi</name>
    <name type="common">Lavender scallops</name>
    <name type="synonym">South American air plant</name>
    <dbReference type="NCBI Taxonomy" id="63787"/>
    <lineage>
        <taxon>Eukaryota</taxon>
        <taxon>Viridiplantae</taxon>
        <taxon>Streptophyta</taxon>
        <taxon>Embryophyta</taxon>
        <taxon>Tracheophyta</taxon>
        <taxon>Spermatophyta</taxon>
        <taxon>Magnoliopsida</taxon>
        <taxon>eudicotyledons</taxon>
        <taxon>Gunneridae</taxon>
        <taxon>Pentapetalae</taxon>
        <taxon>Saxifragales</taxon>
        <taxon>Crassulaceae</taxon>
        <taxon>Kalanchoe</taxon>
    </lineage>
</organism>
<comment type="catalytic activity">
    <reaction evidence="15">
        <text>L-seryl-[protein] + ATP = O-phospho-L-seryl-[protein] + ADP + H(+)</text>
        <dbReference type="Rhea" id="RHEA:17989"/>
        <dbReference type="Rhea" id="RHEA-COMP:9863"/>
        <dbReference type="Rhea" id="RHEA-COMP:11604"/>
        <dbReference type="ChEBI" id="CHEBI:15378"/>
        <dbReference type="ChEBI" id="CHEBI:29999"/>
        <dbReference type="ChEBI" id="CHEBI:30616"/>
        <dbReference type="ChEBI" id="CHEBI:83421"/>
        <dbReference type="ChEBI" id="CHEBI:456216"/>
    </reaction>
</comment>
<dbReference type="CDD" id="cd14066">
    <property type="entry name" value="STKc_IRAK"/>
    <property type="match status" value="1"/>
</dbReference>
<dbReference type="InterPro" id="IPR000719">
    <property type="entry name" value="Prot_kinase_dom"/>
</dbReference>
<dbReference type="Gramene" id="Kaladp0055s0008.1.v1.1">
    <property type="protein sequence ID" value="Kaladp0055s0008.1.v1.1"/>
    <property type="gene ID" value="Kaladp0055s0008.v1.1"/>
</dbReference>
<dbReference type="Pfam" id="PF01657">
    <property type="entry name" value="Stress-antifung"/>
    <property type="match status" value="2"/>
</dbReference>
<dbReference type="Gene3D" id="1.10.510.10">
    <property type="entry name" value="Transferase(Phosphotransferase) domain 1"/>
    <property type="match status" value="1"/>
</dbReference>
<dbReference type="Pfam" id="PF07714">
    <property type="entry name" value="PK_Tyr_Ser-Thr"/>
    <property type="match status" value="1"/>
</dbReference>
<keyword evidence="24" id="KW-1185">Reference proteome</keyword>
<comment type="subcellular location">
    <subcellularLocation>
        <location evidence="1">Membrane</location>
        <topology evidence="1">Single-pass membrane protein</topology>
    </subcellularLocation>
</comment>
<dbReference type="PROSITE" id="PS51473">
    <property type="entry name" value="GNK2"/>
    <property type="match status" value="2"/>
</dbReference>
<evidence type="ECO:0000256" key="5">
    <source>
        <dbReference type="ARBA" id="ARBA00022692"/>
    </source>
</evidence>
<keyword evidence="12 19" id="KW-0472">Membrane</keyword>
<dbReference type="InterPro" id="IPR002902">
    <property type="entry name" value="GNK2"/>
</dbReference>
<evidence type="ECO:0000256" key="11">
    <source>
        <dbReference type="ARBA" id="ARBA00022989"/>
    </source>
</evidence>
<evidence type="ECO:0000256" key="17">
    <source>
        <dbReference type="PROSITE-ProRule" id="PRU10141"/>
    </source>
</evidence>
<accession>A0A7N0U7C0</accession>
<evidence type="ECO:0000256" key="14">
    <source>
        <dbReference type="ARBA" id="ARBA00023180"/>
    </source>
</evidence>
<dbReference type="GO" id="GO:0006979">
    <property type="term" value="P:response to oxidative stress"/>
    <property type="evidence" value="ECO:0007669"/>
    <property type="project" value="UniProtKB-ARBA"/>
</dbReference>
<keyword evidence="9" id="KW-0418">Kinase</keyword>
<dbReference type="PANTHER" id="PTHR27002:SF980">
    <property type="entry name" value="CYSTEINE-RICH RECEPTOR-LIKE PROTEIN KINASE 10 ISOFORM X1"/>
    <property type="match status" value="1"/>
</dbReference>
<evidence type="ECO:0000256" key="9">
    <source>
        <dbReference type="ARBA" id="ARBA00022777"/>
    </source>
</evidence>
<feature type="domain" description="Protein kinase" evidence="21">
    <location>
        <begin position="332"/>
        <end position="606"/>
    </location>
</feature>
<dbReference type="GO" id="GO:0005524">
    <property type="term" value="F:ATP binding"/>
    <property type="evidence" value="ECO:0007669"/>
    <property type="project" value="UniProtKB-UniRule"/>
</dbReference>
<keyword evidence="4" id="KW-0808">Transferase</keyword>
<keyword evidence="10 17" id="KW-0067">ATP-binding</keyword>
<keyword evidence="7" id="KW-0677">Repeat</keyword>
<keyword evidence="3" id="KW-0597">Phosphoprotein</keyword>
<evidence type="ECO:0000256" key="13">
    <source>
        <dbReference type="ARBA" id="ARBA00023170"/>
    </source>
</evidence>
<dbReference type="GO" id="GO:0004674">
    <property type="term" value="F:protein serine/threonine kinase activity"/>
    <property type="evidence" value="ECO:0007669"/>
    <property type="project" value="UniProtKB-KW"/>
</dbReference>
<feature type="domain" description="Gnk2-homologous" evidence="22">
    <location>
        <begin position="135"/>
        <end position="242"/>
    </location>
</feature>
<feature type="domain" description="Gnk2-homologous" evidence="22">
    <location>
        <begin position="27"/>
        <end position="130"/>
    </location>
</feature>
<dbReference type="FunFam" id="3.30.200.20:FF:000142">
    <property type="entry name" value="Cysteine-rich receptor-like protein kinase 10"/>
    <property type="match status" value="1"/>
</dbReference>
<protein>
    <submittedName>
        <fullName evidence="23">Uncharacterized protein</fullName>
    </submittedName>
</protein>
<feature type="region of interest" description="Disordered" evidence="18">
    <location>
        <begin position="250"/>
        <end position="269"/>
    </location>
</feature>
<evidence type="ECO:0000256" key="7">
    <source>
        <dbReference type="ARBA" id="ARBA00022737"/>
    </source>
</evidence>
<comment type="catalytic activity">
    <reaction evidence="16">
        <text>L-threonyl-[protein] + ATP = O-phospho-L-threonyl-[protein] + ADP + H(+)</text>
        <dbReference type="Rhea" id="RHEA:46608"/>
        <dbReference type="Rhea" id="RHEA-COMP:11060"/>
        <dbReference type="Rhea" id="RHEA-COMP:11605"/>
        <dbReference type="ChEBI" id="CHEBI:15378"/>
        <dbReference type="ChEBI" id="CHEBI:30013"/>
        <dbReference type="ChEBI" id="CHEBI:30616"/>
        <dbReference type="ChEBI" id="CHEBI:61977"/>
        <dbReference type="ChEBI" id="CHEBI:456216"/>
    </reaction>
</comment>
<keyword evidence="6 20" id="KW-0732">Signal</keyword>
<dbReference type="InterPro" id="IPR038408">
    <property type="entry name" value="GNK2_sf"/>
</dbReference>
<dbReference type="Gene3D" id="3.30.430.20">
    <property type="entry name" value="Gnk2 domain, C-X8-C-X2-C motif"/>
    <property type="match status" value="2"/>
</dbReference>
<sequence length="650" mass="72411">MMRLPQLLLVFTFAISHLVCLTSAQGNTYLFHLCRGVNDTRNSTYQNNLASLLSSLSSSNFKNSGFYNLSQGRGVDLVSAIALCRGDISQSDCQRCVQSSTVDLPQRCPLQKEAIVWYDNCMFRYANRIILQSPEEPGPYMYNRNNVSDVGRFNQALYNLLPGLQRQASSGDSQKKFSVVDTNYTNHDKIYALAQCTPDLTEAQCSNCLGQAFTYINSYFPGKQGARVLGASCIFRFEIYPFYQTSAPPPSFSPPTLQPPPTAPPTGDGSNKIRNIIIAVVSTVGSVILIVCVFFLLRLRKRNERLATINETGSRESLELDFGTIRSATNNFSDYNKLGQGGFGSVYRGKTCDGQEIAVKRLAKGSGQGDFEFKNEVVLLAKLQHRNLVRLLGFCLDGLERLLVYEFIPNGSLDQILFDPAKRAILDWERRYKIICGVARGLLYLHEDSRLRIIHRDLKPSNILLDEEMHPKIADFGMARLIVVDQTQGNTSKIVGTYGYMAPEYAMRGQFSVKSDVYGFGVILLEIVSGQKNSCFRVGQTAEDLIRYAWKCWRSQNALNLADPAIIDGPRDEIMRCIHIALLCVQENVTARPTMASVVLMLSSFSLSLPVPSEPAFFNDSCADAKQPDSAHISSNYSINDVSITELDPR</sequence>
<reference evidence="23" key="1">
    <citation type="submission" date="2021-01" db="UniProtKB">
        <authorList>
            <consortium name="EnsemblPlants"/>
        </authorList>
    </citation>
    <scope>IDENTIFICATION</scope>
</reference>
<proteinExistence type="predicted"/>
<dbReference type="Proteomes" id="UP000594263">
    <property type="component" value="Unplaced"/>
</dbReference>
<dbReference type="FunFam" id="3.30.430.20:FF:000002">
    <property type="entry name" value="Cysteine-rich receptor-like protein kinase 10"/>
    <property type="match status" value="1"/>
</dbReference>
<keyword evidence="13" id="KW-0675">Receptor</keyword>
<evidence type="ECO:0000256" key="15">
    <source>
        <dbReference type="ARBA" id="ARBA00047558"/>
    </source>
</evidence>
<evidence type="ECO:0000256" key="19">
    <source>
        <dbReference type="SAM" id="Phobius"/>
    </source>
</evidence>
<evidence type="ECO:0000256" key="18">
    <source>
        <dbReference type="SAM" id="MobiDB-lite"/>
    </source>
</evidence>